<protein>
    <submittedName>
        <fullName evidence="1">Uncharacterized protein</fullName>
    </submittedName>
</protein>
<organism evidence="1 2">
    <name type="scientific">Arctium lappa</name>
    <name type="common">Greater burdock</name>
    <name type="synonym">Lappa major</name>
    <dbReference type="NCBI Taxonomy" id="4217"/>
    <lineage>
        <taxon>Eukaryota</taxon>
        <taxon>Viridiplantae</taxon>
        <taxon>Streptophyta</taxon>
        <taxon>Embryophyta</taxon>
        <taxon>Tracheophyta</taxon>
        <taxon>Spermatophyta</taxon>
        <taxon>Magnoliopsida</taxon>
        <taxon>eudicotyledons</taxon>
        <taxon>Gunneridae</taxon>
        <taxon>Pentapetalae</taxon>
        <taxon>asterids</taxon>
        <taxon>campanulids</taxon>
        <taxon>Asterales</taxon>
        <taxon>Asteraceae</taxon>
        <taxon>Carduoideae</taxon>
        <taxon>Cardueae</taxon>
        <taxon>Arctiinae</taxon>
        <taxon>Arctium</taxon>
    </lineage>
</organism>
<comment type="caution">
    <text evidence="1">The sequence shown here is derived from an EMBL/GenBank/DDBJ whole genome shotgun (WGS) entry which is preliminary data.</text>
</comment>
<sequence length="130" mass="14757">MPKCTRLKDAKEHTHVKMPMCTMLKDANEHTSHDTWGSQRVSKDLTMSRLQHLHDQVDQDHQGHEGEKSRRSLRDKRLKSLSADQDSLKDSILLATTNSFVVPGPNTKVHSRSFKRGVSSRAQATKKISN</sequence>
<gene>
    <name evidence="1" type="ORF">L6452_42354</name>
</gene>
<accession>A0ACB8XHZ4</accession>
<proteinExistence type="predicted"/>
<name>A0ACB8XHZ4_ARCLA</name>
<keyword evidence="2" id="KW-1185">Reference proteome</keyword>
<reference evidence="2" key="1">
    <citation type="journal article" date="2022" name="Mol. Ecol. Resour.">
        <title>The genomes of chicory, endive, great burdock and yacon provide insights into Asteraceae palaeo-polyploidization history and plant inulin production.</title>
        <authorList>
            <person name="Fan W."/>
            <person name="Wang S."/>
            <person name="Wang H."/>
            <person name="Wang A."/>
            <person name="Jiang F."/>
            <person name="Liu H."/>
            <person name="Zhao H."/>
            <person name="Xu D."/>
            <person name="Zhang Y."/>
        </authorList>
    </citation>
    <scope>NUCLEOTIDE SEQUENCE [LARGE SCALE GENOMIC DNA]</scope>
    <source>
        <strain evidence="2">cv. Niubang</strain>
    </source>
</reference>
<dbReference type="Proteomes" id="UP001055879">
    <property type="component" value="Linkage Group LG17"/>
</dbReference>
<reference evidence="1 2" key="2">
    <citation type="journal article" date="2022" name="Mol. Ecol. Resour.">
        <title>The genomes of chicory, endive, great burdock and yacon provide insights into Asteraceae paleo-polyploidization history and plant inulin production.</title>
        <authorList>
            <person name="Fan W."/>
            <person name="Wang S."/>
            <person name="Wang H."/>
            <person name="Wang A."/>
            <person name="Jiang F."/>
            <person name="Liu H."/>
            <person name="Zhao H."/>
            <person name="Xu D."/>
            <person name="Zhang Y."/>
        </authorList>
    </citation>
    <scope>NUCLEOTIDE SEQUENCE [LARGE SCALE GENOMIC DNA]</scope>
    <source>
        <strain evidence="2">cv. Niubang</strain>
    </source>
</reference>
<dbReference type="EMBL" id="CM042063">
    <property type="protein sequence ID" value="KAI3667301.1"/>
    <property type="molecule type" value="Genomic_DNA"/>
</dbReference>
<evidence type="ECO:0000313" key="2">
    <source>
        <dbReference type="Proteomes" id="UP001055879"/>
    </source>
</evidence>
<evidence type="ECO:0000313" key="1">
    <source>
        <dbReference type="EMBL" id="KAI3667301.1"/>
    </source>
</evidence>